<dbReference type="RefSeq" id="XP_014564507.1">
    <property type="nucleotide sequence ID" value="XM_014709021.1"/>
</dbReference>
<keyword evidence="2" id="KW-1185">Reference proteome</keyword>
<sequence>MIDSHTHLSDKIYNMVANEDEMTIEELEWFIHTVFINVTNDQIAHITQNFSKTITRTEFNTILLSLANKKPTTTDVFNIWNKSNKHKLDAEDIRNVFKNIGITPRTEYIQAIMKIFPESDMTIDTLKQMLIQAQPTE</sequence>
<dbReference type="Gene3D" id="1.10.238.10">
    <property type="entry name" value="EF-hand"/>
    <property type="match status" value="1"/>
</dbReference>
<dbReference type="InParanoid" id="A0A0B2UNC2"/>
<dbReference type="Proteomes" id="UP000031056">
    <property type="component" value="Unassembled WGS sequence"/>
</dbReference>
<dbReference type="VEuPathDB" id="MicrosporidiaDB:M896_011190"/>
<name>A0A0B2UNC2_9MICR</name>
<evidence type="ECO:0000313" key="1">
    <source>
        <dbReference type="EMBL" id="KHN70465.1"/>
    </source>
</evidence>
<proteinExistence type="predicted"/>
<organism evidence="1 2">
    <name type="scientific">Ordospora colligata OC4</name>
    <dbReference type="NCBI Taxonomy" id="1354746"/>
    <lineage>
        <taxon>Eukaryota</taxon>
        <taxon>Fungi</taxon>
        <taxon>Fungi incertae sedis</taxon>
        <taxon>Microsporidia</taxon>
        <taxon>Ordosporidae</taxon>
        <taxon>Ordospora</taxon>
    </lineage>
</organism>
<comment type="caution">
    <text evidence="1">The sequence shown here is derived from an EMBL/GenBank/DDBJ whole genome shotgun (WGS) entry which is preliminary data.</text>
</comment>
<dbReference type="HOGENOM" id="CLU_154750_0_0_1"/>
<reference evidence="1 2" key="1">
    <citation type="journal article" date="2014" name="MBio">
        <title>The Ordospora colligata genome; evolution of extreme reduction in microsporidia and host-to-parasite horizontal gene transfer.</title>
        <authorList>
            <person name="Pombert J.-F."/>
            <person name="Haag K.L."/>
            <person name="Beidas S."/>
            <person name="Ebert D."/>
            <person name="Keeling P.J."/>
        </authorList>
    </citation>
    <scope>NUCLEOTIDE SEQUENCE [LARGE SCALE GENOMIC DNA]</scope>
    <source>
        <strain evidence="1 2">OC4</strain>
    </source>
</reference>
<dbReference type="AlphaFoldDB" id="A0A0B2UNC2"/>
<evidence type="ECO:0000313" key="2">
    <source>
        <dbReference type="Proteomes" id="UP000031056"/>
    </source>
</evidence>
<dbReference type="GeneID" id="26260962"/>
<dbReference type="InterPro" id="IPR011992">
    <property type="entry name" value="EF-hand-dom_pair"/>
</dbReference>
<dbReference type="SUPFAM" id="SSF47473">
    <property type="entry name" value="EF-hand"/>
    <property type="match status" value="1"/>
</dbReference>
<protein>
    <submittedName>
        <fullName evidence="1">Uncharacterized protein</fullName>
    </submittedName>
</protein>
<gene>
    <name evidence="1" type="ORF">M896_011190</name>
</gene>
<dbReference type="EMBL" id="JOKQ01000001">
    <property type="protein sequence ID" value="KHN70465.1"/>
    <property type="molecule type" value="Genomic_DNA"/>
</dbReference>
<accession>A0A0B2UNC2</accession>